<feature type="region of interest" description="Disordered" evidence="1">
    <location>
        <begin position="393"/>
        <end position="421"/>
    </location>
</feature>
<evidence type="ECO:0000313" key="2">
    <source>
        <dbReference type="EMBL" id="MFC7329340.1"/>
    </source>
</evidence>
<evidence type="ECO:0000256" key="1">
    <source>
        <dbReference type="SAM" id="MobiDB-lite"/>
    </source>
</evidence>
<comment type="caution">
    <text evidence="2">The sequence shown here is derived from an EMBL/GenBank/DDBJ whole genome shotgun (WGS) entry which is preliminary data.</text>
</comment>
<reference evidence="3" key="1">
    <citation type="journal article" date="2019" name="Int. J. Syst. Evol. Microbiol.">
        <title>The Global Catalogue of Microorganisms (GCM) 10K type strain sequencing project: providing services to taxonomists for standard genome sequencing and annotation.</title>
        <authorList>
            <consortium name="The Broad Institute Genomics Platform"/>
            <consortium name="The Broad Institute Genome Sequencing Center for Infectious Disease"/>
            <person name="Wu L."/>
            <person name="Ma J."/>
        </authorList>
    </citation>
    <scope>NUCLEOTIDE SEQUENCE [LARGE SCALE GENOMIC DNA]</scope>
    <source>
        <strain evidence="3">CGMCC 4.7382</strain>
    </source>
</reference>
<dbReference type="RefSeq" id="WP_379871987.1">
    <property type="nucleotide sequence ID" value="NZ_JBHTBH010000007.1"/>
</dbReference>
<name>A0ABW2KJH0_9ACTN</name>
<dbReference type="EMBL" id="JBHTBH010000007">
    <property type="protein sequence ID" value="MFC7329340.1"/>
    <property type="molecule type" value="Genomic_DNA"/>
</dbReference>
<evidence type="ECO:0000313" key="3">
    <source>
        <dbReference type="Proteomes" id="UP001596540"/>
    </source>
</evidence>
<keyword evidence="3" id="KW-1185">Reference proteome</keyword>
<dbReference type="Proteomes" id="UP001596540">
    <property type="component" value="Unassembled WGS sequence"/>
</dbReference>
<gene>
    <name evidence="2" type="ORF">ACFQRF_16515</name>
</gene>
<protein>
    <submittedName>
        <fullName evidence="2">TIGR02678 family protein</fullName>
    </submittedName>
</protein>
<dbReference type="InterPro" id="IPR013494">
    <property type="entry name" value="CHP02678"/>
</dbReference>
<accession>A0ABW2KJH0</accession>
<sequence length="421" mass="44741">MASREDVALTVERQTAARRLLAEPLVTARTHPEDFALIRAHTEWLVQRFRRVLDYRLTVAADHARLVKTGLVDAVRRPLVRGSGAYFTPRTYSYLALAVAALLDAPPRLTVARLAAEVRSAAVEAGLRLDPADRAGERRAFAAALRVLAEWGVVEEHEGTLAGYGTDGTDAVLDVRPEVARLVLAHPPHTAEGPGGFLAAAESAPGDARGVELMIRRRLAETAVLYREDLAAGHRDRFAHHQWRAVAELSALLGCDAEIRAEGVALIMPDDGGSDARGTDRPAAFPSSDPVGQAALLLVGRLVGRLRPAGPAPSVPVPDDLLRSELGRLTASETAVVRAWTRAAVSHVPDPADFTGRVLRVLTDARLMAHETGRPPGAGWRLLAAAGRYGTGAADEGDLVSGAETAPPPAVRPEPAAEVAQ</sequence>
<proteinExistence type="predicted"/>
<organism evidence="2 3">
    <name type="scientific">Marinactinospora rubrisoli</name>
    <dbReference type="NCBI Taxonomy" id="2715399"/>
    <lineage>
        <taxon>Bacteria</taxon>
        <taxon>Bacillati</taxon>
        <taxon>Actinomycetota</taxon>
        <taxon>Actinomycetes</taxon>
        <taxon>Streptosporangiales</taxon>
        <taxon>Nocardiopsidaceae</taxon>
        <taxon>Marinactinospora</taxon>
    </lineage>
</organism>
<dbReference type="Pfam" id="PF09661">
    <property type="entry name" value="DUF2398"/>
    <property type="match status" value="1"/>
</dbReference>